<organism evidence="5 6">
    <name type="scientific">Durio zibethinus</name>
    <name type="common">Durian</name>
    <dbReference type="NCBI Taxonomy" id="66656"/>
    <lineage>
        <taxon>Eukaryota</taxon>
        <taxon>Viridiplantae</taxon>
        <taxon>Streptophyta</taxon>
        <taxon>Embryophyta</taxon>
        <taxon>Tracheophyta</taxon>
        <taxon>Spermatophyta</taxon>
        <taxon>Magnoliopsida</taxon>
        <taxon>eudicotyledons</taxon>
        <taxon>Gunneridae</taxon>
        <taxon>Pentapetalae</taxon>
        <taxon>rosids</taxon>
        <taxon>malvids</taxon>
        <taxon>Malvales</taxon>
        <taxon>Malvaceae</taxon>
        <taxon>Helicteroideae</taxon>
        <taxon>Durio</taxon>
    </lineage>
</organism>
<dbReference type="RefSeq" id="XP_022726344.1">
    <property type="nucleotide sequence ID" value="XM_022870609.1"/>
</dbReference>
<dbReference type="GeneID" id="111282497"/>
<dbReference type="InterPro" id="IPR005516">
    <property type="entry name" value="Remorin_C"/>
</dbReference>
<keyword evidence="2" id="KW-0175">Coiled coil</keyword>
<dbReference type="Proteomes" id="UP000515121">
    <property type="component" value="Unplaced"/>
</dbReference>
<proteinExistence type="inferred from homology"/>
<feature type="region of interest" description="Disordered" evidence="3">
    <location>
        <begin position="124"/>
        <end position="145"/>
    </location>
</feature>
<feature type="compositionally biased region" description="Low complexity" evidence="3">
    <location>
        <begin position="309"/>
        <end position="321"/>
    </location>
</feature>
<dbReference type="PANTHER" id="PTHR31471:SF1">
    <property type="entry name" value="OS12G0613600 PROTEIN"/>
    <property type="match status" value="1"/>
</dbReference>
<evidence type="ECO:0000256" key="3">
    <source>
        <dbReference type="SAM" id="MobiDB-lite"/>
    </source>
</evidence>
<feature type="region of interest" description="Disordered" evidence="3">
    <location>
        <begin position="1"/>
        <end position="52"/>
    </location>
</feature>
<sequence>MDYERIQKPQGGGGFSPSKLRIIGVEKKRKQEEQEQEAESSIDDTGEIGSDSFKDVDVVSVLPECSTTTTADSMAALQNGGERSLKDHSLGNTRNRFIEDHPGLNYDNGHDDMTVSSSIFEFQKTERAPQRVPVGPFSKPGPSKWDDAQKWIASPTANRLKTVQGGQGVGSRKGGNFGYGRQSSTKVVVEVPDNRMVAFEEPDTKCIDVNHSKKDNGLQKFVNWECDPFPILDSYGEPVLKIENSVAESAISLSQHDSSMSVHGATTFIPPLSTARSVSMRDMGTEMTPIASQEPLRTETPVRPTTLIRSPNSSRPSTPSRAVPSSSPANPPYDHLDLNMVLLEKELQMKIRREIMVLGAQLGKTNIAAWASKEEEDKDASTSLKTVAPEQPTKSVIEARAAAWEEAEKAKYLARFKREEMKIQAWENHRKAKTEAEMRKIEVEVERMRGRAHDKLKNKLATARYKAEEKRAAAEARRNQQAAKTEQQAEYIRRTGHIPYFHCWSCCF</sequence>
<feature type="coiled-coil region" evidence="2">
    <location>
        <begin position="431"/>
        <end position="486"/>
    </location>
</feature>
<feature type="region of interest" description="Disordered" evidence="3">
    <location>
        <begin position="68"/>
        <end position="94"/>
    </location>
</feature>
<comment type="similarity">
    <text evidence="1">Belongs to the remorin family.</text>
</comment>
<feature type="domain" description="Remorin C-terminal" evidence="4">
    <location>
        <begin position="397"/>
        <end position="499"/>
    </location>
</feature>
<evidence type="ECO:0000256" key="1">
    <source>
        <dbReference type="ARBA" id="ARBA00005711"/>
    </source>
</evidence>
<dbReference type="Pfam" id="PF03763">
    <property type="entry name" value="Remorin_C"/>
    <property type="match status" value="1"/>
</dbReference>
<evidence type="ECO:0000256" key="2">
    <source>
        <dbReference type="SAM" id="Coils"/>
    </source>
</evidence>
<dbReference type="KEGG" id="dzi:111282497"/>
<feature type="compositionally biased region" description="Acidic residues" evidence="3">
    <location>
        <begin position="34"/>
        <end position="46"/>
    </location>
</feature>
<feature type="region of interest" description="Disordered" evidence="3">
    <location>
        <begin position="294"/>
        <end position="334"/>
    </location>
</feature>
<evidence type="ECO:0000313" key="6">
    <source>
        <dbReference type="RefSeq" id="XP_022726344.1"/>
    </source>
</evidence>
<gene>
    <name evidence="6" type="primary">LOC111282497</name>
</gene>
<dbReference type="OrthoDB" id="1900877at2759"/>
<protein>
    <submittedName>
        <fullName evidence="6">Uncharacterized protein LOC111282497</fullName>
    </submittedName>
</protein>
<reference evidence="6" key="1">
    <citation type="submission" date="2025-08" db="UniProtKB">
        <authorList>
            <consortium name="RefSeq"/>
        </authorList>
    </citation>
    <scope>IDENTIFICATION</scope>
    <source>
        <tissue evidence="6">Fruit stalk</tissue>
    </source>
</reference>
<dbReference type="AlphaFoldDB" id="A0A6P5XDC9"/>
<accession>A0A6P5XDC9</accession>
<evidence type="ECO:0000313" key="5">
    <source>
        <dbReference type="Proteomes" id="UP000515121"/>
    </source>
</evidence>
<dbReference type="PANTHER" id="PTHR31471">
    <property type="entry name" value="OS02G0116800 PROTEIN"/>
    <property type="match status" value="1"/>
</dbReference>
<name>A0A6P5XDC9_DURZI</name>
<keyword evidence="5" id="KW-1185">Reference proteome</keyword>
<feature type="compositionally biased region" description="Basic and acidic residues" evidence="3">
    <location>
        <begin position="24"/>
        <end position="33"/>
    </location>
</feature>
<evidence type="ECO:0000259" key="4">
    <source>
        <dbReference type="Pfam" id="PF03763"/>
    </source>
</evidence>